<evidence type="ECO:0000259" key="13">
    <source>
        <dbReference type="Pfam" id="PF13354"/>
    </source>
</evidence>
<keyword evidence="7" id="KW-0961">Cell wall biogenesis/degradation</keyword>
<sequence>MSNPRAFVGCSVIVVLVLWLCPVGVAASSEWETVALADAIAPRIKAHEGQVAVVVKHLARDVEFAYRADEPMPTASLIKLPVMIAAYEQAAQGRLDWQQRVVFAEEDRVPGSGILGPHFTPGLQLTLRDAVRLMIVYSDNIATNLVLKELGLATTNEVLERLGCPRTRIHAFVYRANTSLDPAGSAQFGLGRTTAREMTTLLARLQRGEIVNAEACRAMLDHLAACDDRSRLARLLPAGTKVALKTGAVNAVRTVAGIVEGPSGPFVVCVLTAENKDRRWSDENAAHLLSAQIAQAAYQVFNPQPSPAAPSDGVLKAGSQGELVTDLQRTLNRRLNPSPGLSLDGEFGPVTERAVKQLQREAGLPETGVVDSATWAALGPLVPADDNPPPQARAPSDAGIDRPIVTCKAWLAGDPATGEIVGGEQIEQPRDFASTTKIMTAFVVLRYLEQHPEEWDQSLFVSQAADETPGSTAAVRFGERVRVRDMLYGLMLPSGNDAAVALAEHFGPKFVRVPDVGDLSPVLVFVREMNRTAEELGLTATQYVNPHGLTHQDHKASPRDLFRLAVAAWRHPEFRGLVQTRYHRAEAVGPGGYRRVLVWRNTNQLLAIEGYAGIKTGTTDAAGACLVALEQRSGREALVVVLGSTSPDARYIDSRNIFRWYWSRQGLP</sequence>
<feature type="active site" description="Proton acceptor" evidence="8">
    <location>
        <position position="437"/>
    </location>
</feature>
<feature type="active site" evidence="8">
    <location>
        <position position="494"/>
    </location>
</feature>
<accession>A0A7C4LJM2</accession>
<dbReference type="InterPro" id="IPR045155">
    <property type="entry name" value="Beta-lactam_cat"/>
</dbReference>
<comment type="similarity">
    <text evidence="2 10">Belongs to the peptidase S11 family.</text>
</comment>
<dbReference type="PANTHER" id="PTHR35333">
    <property type="entry name" value="BETA-LACTAMASE"/>
    <property type="match status" value="1"/>
</dbReference>
<evidence type="ECO:0000256" key="7">
    <source>
        <dbReference type="ARBA" id="ARBA00023316"/>
    </source>
</evidence>
<feature type="active site" description="Acyl-ester intermediate" evidence="8">
    <location>
        <position position="434"/>
    </location>
</feature>
<feature type="domain" description="Peptidase S11 D-alanyl-D-alanine carboxypeptidase A N-terminal" evidence="11">
    <location>
        <begin position="403"/>
        <end position="644"/>
    </location>
</feature>
<dbReference type="SUPFAM" id="SSF47090">
    <property type="entry name" value="PGBD-like"/>
    <property type="match status" value="1"/>
</dbReference>
<dbReference type="GO" id="GO:0009002">
    <property type="term" value="F:serine-type D-Ala-D-Ala carboxypeptidase activity"/>
    <property type="evidence" value="ECO:0007669"/>
    <property type="project" value="InterPro"/>
</dbReference>
<dbReference type="GO" id="GO:0008360">
    <property type="term" value="P:regulation of cell shape"/>
    <property type="evidence" value="ECO:0007669"/>
    <property type="project" value="UniProtKB-KW"/>
</dbReference>
<dbReference type="InterPro" id="IPR002477">
    <property type="entry name" value="Peptidoglycan-bd-like"/>
</dbReference>
<dbReference type="InterPro" id="IPR036365">
    <property type="entry name" value="PGBD-like_sf"/>
</dbReference>
<dbReference type="Pfam" id="PF01471">
    <property type="entry name" value="PG_binding_1"/>
    <property type="match status" value="1"/>
</dbReference>
<dbReference type="GO" id="GO:0006508">
    <property type="term" value="P:proteolysis"/>
    <property type="evidence" value="ECO:0007669"/>
    <property type="project" value="InterPro"/>
</dbReference>
<evidence type="ECO:0000256" key="8">
    <source>
        <dbReference type="PIRSR" id="PIRSR618044-1"/>
    </source>
</evidence>
<proteinExistence type="inferred from homology"/>
<dbReference type="Pfam" id="PF13354">
    <property type="entry name" value="Beta-lactamase2"/>
    <property type="match status" value="1"/>
</dbReference>
<dbReference type="EMBL" id="DSVQ01000011">
    <property type="protein sequence ID" value="HGT38692.1"/>
    <property type="molecule type" value="Genomic_DNA"/>
</dbReference>
<dbReference type="PRINTS" id="PR00725">
    <property type="entry name" value="DADACBPTASE1"/>
</dbReference>
<dbReference type="PANTHER" id="PTHR35333:SF4">
    <property type="entry name" value="SLR0121 PROTEIN"/>
    <property type="match status" value="1"/>
</dbReference>
<dbReference type="InterPro" id="IPR018044">
    <property type="entry name" value="Peptidase_S11"/>
</dbReference>
<dbReference type="GO" id="GO:0071555">
    <property type="term" value="P:cell wall organization"/>
    <property type="evidence" value="ECO:0007669"/>
    <property type="project" value="UniProtKB-KW"/>
</dbReference>
<feature type="binding site" evidence="9">
    <location>
        <position position="615"/>
    </location>
    <ligand>
        <name>substrate</name>
    </ligand>
</feature>
<comment type="catalytic activity">
    <reaction evidence="1">
        <text>a beta-lactam + H2O = a substituted beta-amino acid</text>
        <dbReference type="Rhea" id="RHEA:20401"/>
        <dbReference type="ChEBI" id="CHEBI:15377"/>
        <dbReference type="ChEBI" id="CHEBI:35627"/>
        <dbReference type="ChEBI" id="CHEBI:140347"/>
        <dbReference type="EC" id="3.5.2.6"/>
    </reaction>
</comment>
<dbReference type="Gene3D" id="1.10.101.10">
    <property type="entry name" value="PGBD-like superfamily/PGBD"/>
    <property type="match status" value="1"/>
</dbReference>
<dbReference type="SUPFAM" id="SSF56601">
    <property type="entry name" value="beta-lactamase/transpeptidase-like"/>
    <property type="match status" value="2"/>
</dbReference>
<keyword evidence="4" id="KW-0378">Hydrolase</keyword>
<feature type="domain" description="Beta-lactamase class A catalytic" evidence="13">
    <location>
        <begin position="53"/>
        <end position="272"/>
    </location>
</feature>
<protein>
    <recommendedName>
        <fullName evidence="15">Serine-type D-Ala-D-Ala carboxypeptidase</fullName>
    </recommendedName>
</protein>
<dbReference type="InterPro" id="IPR036366">
    <property type="entry name" value="PGBDSf"/>
</dbReference>
<dbReference type="InterPro" id="IPR001967">
    <property type="entry name" value="Peptidase_S11_N"/>
</dbReference>
<name>A0A7C4LJM2_9PLAN</name>
<evidence type="ECO:0000256" key="1">
    <source>
        <dbReference type="ARBA" id="ARBA00001526"/>
    </source>
</evidence>
<evidence type="ECO:0000259" key="12">
    <source>
        <dbReference type="Pfam" id="PF01471"/>
    </source>
</evidence>
<dbReference type="Pfam" id="PF00768">
    <property type="entry name" value="Peptidase_S11"/>
    <property type="match status" value="1"/>
</dbReference>
<feature type="domain" description="Peptidoglycan binding-like" evidence="12">
    <location>
        <begin position="320"/>
        <end position="378"/>
    </location>
</feature>
<dbReference type="InterPro" id="IPR012338">
    <property type="entry name" value="Beta-lactam/transpept-like"/>
</dbReference>
<evidence type="ECO:0000313" key="14">
    <source>
        <dbReference type="EMBL" id="HGT38692.1"/>
    </source>
</evidence>
<dbReference type="GO" id="GO:0009252">
    <property type="term" value="P:peptidoglycan biosynthetic process"/>
    <property type="evidence" value="ECO:0007669"/>
    <property type="project" value="UniProtKB-KW"/>
</dbReference>
<keyword evidence="6" id="KW-0573">Peptidoglycan synthesis</keyword>
<evidence type="ECO:0000256" key="3">
    <source>
        <dbReference type="ARBA" id="ARBA00022729"/>
    </source>
</evidence>
<dbReference type="InterPro" id="IPR000871">
    <property type="entry name" value="Beta-lactam_class-A"/>
</dbReference>
<evidence type="ECO:0000256" key="10">
    <source>
        <dbReference type="RuleBase" id="RU004016"/>
    </source>
</evidence>
<evidence type="ECO:0000256" key="4">
    <source>
        <dbReference type="ARBA" id="ARBA00022801"/>
    </source>
</evidence>
<evidence type="ECO:0000256" key="6">
    <source>
        <dbReference type="ARBA" id="ARBA00022984"/>
    </source>
</evidence>
<evidence type="ECO:0000259" key="11">
    <source>
        <dbReference type="Pfam" id="PF00768"/>
    </source>
</evidence>
<reference evidence="14" key="1">
    <citation type="journal article" date="2020" name="mSystems">
        <title>Genome- and Community-Level Interaction Insights into Carbon Utilization and Element Cycling Functions of Hydrothermarchaeota in Hydrothermal Sediment.</title>
        <authorList>
            <person name="Zhou Z."/>
            <person name="Liu Y."/>
            <person name="Xu W."/>
            <person name="Pan J."/>
            <person name="Luo Z.H."/>
            <person name="Li M."/>
        </authorList>
    </citation>
    <scope>NUCLEOTIDE SEQUENCE [LARGE SCALE GENOMIC DNA]</scope>
    <source>
        <strain evidence="14">SpSt-508</strain>
    </source>
</reference>
<organism evidence="14">
    <name type="scientific">Schlesneria paludicola</name>
    <dbReference type="NCBI Taxonomy" id="360056"/>
    <lineage>
        <taxon>Bacteria</taxon>
        <taxon>Pseudomonadati</taxon>
        <taxon>Planctomycetota</taxon>
        <taxon>Planctomycetia</taxon>
        <taxon>Planctomycetales</taxon>
        <taxon>Planctomycetaceae</taxon>
        <taxon>Schlesneria</taxon>
    </lineage>
</organism>
<comment type="caution">
    <text evidence="14">The sequence shown here is derived from an EMBL/GenBank/DDBJ whole genome shotgun (WGS) entry which is preliminary data.</text>
</comment>
<evidence type="ECO:0000256" key="2">
    <source>
        <dbReference type="ARBA" id="ARBA00007164"/>
    </source>
</evidence>
<keyword evidence="3" id="KW-0732">Signal</keyword>
<dbReference type="GO" id="GO:0008800">
    <property type="term" value="F:beta-lactamase activity"/>
    <property type="evidence" value="ECO:0007669"/>
    <property type="project" value="UniProtKB-EC"/>
</dbReference>
<evidence type="ECO:0000256" key="9">
    <source>
        <dbReference type="PIRSR" id="PIRSR618044-2"/>
    </source>
</evidence>
<dbReference type="GO" id="GO:0046677">
    <property type="term" value="P:response to antibiotic"/>
    <property type="evidence" value="ECO:0007669"/>
    <property type="project" value="InterPro"/>
</dbReference>
<dbReference type="GO" id="GO:0030655">
    <property type="term" value="P:beta-lactam antibiotic catabolic process"/>
    <property type="evidence" value="ECO:0007669"/>
    <property type="project" value="InterPro"/>
</dbReference>
<evidence type="ECO:0000256" key="5">
    <source>
        <dbReference type="ARBA" id="ARBA00022960"/>
    </source>
</evidence>
<evidence type="ECO:0008006" key="15">
    <source>
        <dbReference type="Google" id="ProtNLM"/>
    </source>
</evidence>
<gene>
    <name evidence="14" type="ORF">ENS64_05445</name>
</gene>
<dbReference type="Gene3D" id="3.40.710.10">
    <property type="entry name" value="DD-peptidase/beta-lactamase superfamily"/>
    <property type="match status" value="2"/>
</dbReference>
<dbReference type="AlphaFoldDB" id="A0A7C4LJM2"/>
<keyword evidence="5" id="KW-0133">Cell shape</keyword>